<dbReference type="EMBL" id="LAZR01005975">
    <property type="protein sequence ID" value="KKM95674.1"/>
    <property type="molecule type" value="Genomic_DNA"/>
</dbReference>
<dbReference type="AlphaFoldDB" id="A0A0F9LKS0"/>
<evidence type="ECO:0008006" key="2">
    <source>
        <dbReference type="Google" id="ProtNLM"/>
    </source>
</evidence>
<reference evidence="1" key="1">
    <citation type="journal article" date="2015" name="Nature">
        <title>Complex archaea that bridge the gap between prokaryotes and eukaryotes.</title>
        <authorList>
            <person name="Spang A."/>
            <person name="Saw J.H."/>
            <person name="Jorgensen S.L."/>
            <person name="Zaremba-Niedzwiedzka K."/>
            <person name="Martijn J."/>
            <person name="Lind A.E."/>
            <person name="van Eijk R."/>
            <person name="Schleper C."/>
            <person name="Guy L."/>
            <person name="Ettema T.J."/>
        </authorList>
    </citation>
    <scope>NUCLEOTIDE SEQUENCE</scope>
</reference>
<evidence type="ECO:0000313" key="1">
    <source>
        <dbReference type="EMBL" id="KKM95674.1"/>
    </source>
</evidence>
<sequence length="99" mass="11589">MLNPNKGASTDVLVRLKAASYERFRIELFNSVEKLLEDFDMTWQDLARKLGWSISGDGAWLKRKIGNEELDLQELNEIAHVFSSEPYLIFRPRFPWTQT</sequence>
<name>A0A0F9LKS0_9ZZZZ</name>
<organism evidence="1">
    <name type="scientific">marine sediment metagenome</name>
    <dbReference type="NCBI Taxonomy" id="412755"/>
    <lineage>
        <taxon>unclassified sequences</taxon>
        <taxon>metagenomes</taxon>
        <taxon>ecological metagenomes</taxon>
    </lineage>
</organism>
<protein>
    <recommendedName>
        <fullName evidence="2">HTH cro/C1-type domain-containing protein</fullName>
    </recommendedName>
</protein>
<accession>A0A0F9LKS0</accession>
<gene>
    <name evidence="1" type="ORF">LCGC14_1185770</name>
</gene>
<proteinExistence type="predicted"/>
<comment type="caution">
    <text evidence="1">The sequence shown here is derived from an EMBL/GenBank/DDBJ whole genome shotgun (WGS) entry which is preliminary data.</text>
</comment>